<proteinExistence type="predicted"/>
<keyword evidence="3" id="KW-1185">Reference proteome</keyword>
<evidence type="ECO:0000313" key="2">
    <source>
        <dbReference type="EMBL" id="KZC05496.1"/>
    </source>
</evidence>
<evidence type="ECO:0000256" key="1">
    <source>
        <dbReference type="SAM" id="MobiDB-lite"/>
    </source>
</evidence>
<feature type="region of interest" description="Disordered" evidence="1">
    <location>
        <begin position="258"/>
        <end position="289"/>
    </location>
</feature>
<dbReference type="EMBL" id="KQ434792">
    <property type="protein sequence ID" value="KZC05496.1"/>
    <property type="molecule type" value="Genomic_DNA"/>
</dbReference>
<evidence type="ECO:0000313" key="3">
    <source>
        <dbReference type="Proteomes" id="UP000076502"/>
    </source>
</evidence>
<accession>A0A154P0P6</accession>
<feature type="compositionally biased region" description="Basic residues" evidence="1">
    <location>
        <begin position="80"/>
        <end position="90"/>
    </location>
</feature>
<protein>
    <submittedName>
        <fullName evidence="2">Uncharacterized protein</fullName>
    </submittedName>
</protein>
<organism evidence="2 3">
    <name type="scientific">Dufourea novaeangliae</name>
    <name type="common">Sweat bee</name>
    <dbReference type="NCBI Taxonomy" id="178035"/>
    <lineage>
        <taxon>Eukaryota</taxon>
        <taxon>Metazoa</taxon>
        <taxon>Ecdysozoa</taxon>
        <taxon>Arthropoda</taxon>
        <taxon>Hexapoda</taxon>
        <taxon>Insecta</taxon>
        <taxon>Pterygota</taxon>
        <taxon>Neoptera</taxon>
        <taxon>Endopterygota</taxon>
        <taxon>Hymenoptera</taxon>
        <taxon>Apocrita</taxon>
        <taxon>Aculeata</taxon>
        <taxon>Apoidea</taxon>
        <taxon>Anthophila</taxon>
        <taxon>Halictidae</taxon>
        <taxon>Rophitinae</taxon>
        <taxon>Dufourea</taxon>
    </lineage>
</organism>
<feature type="compositionally biased region" description="Polar residues" evidence="1">
    <location>
        <begin position="28"/>
        <end position="39"/>
    </location>
</feature>
<sequence length="289" mass="31124">MGPCGEASDSAMRMTCRKPSSAKKSTRKSNSCGKGNCYQSDSTTESSSSCYSSDTSFTSSDSSDCSDCECYDCDSEPQRKRGKGKSKGRGGARSSKTSRSARAPCSAKTSKKKTVRRTKRSSSSCGCSDCGCSYSSDDDDCYGCVASKPRQNSSMTSVATGRVAGRFGKRKTLAVAMTHRLQLHRAQGADIISAEQRNIKNKERCLLRESIPFVALFSTRMKRARSDASRRKTFYAADNSTGEREPLGQICSSLSVVRLRGTPNRGPGVPKAKQQSNGSGVAAHRPPRR</sequence>
<name>A0A154P0P6_DUFNO</name>
<feature type="compositionally biased region" description="Acidic residues" evidence="1">
    <location>
        <begin position="64"/>
        <end position="75"/>
    </location>
</feature>
<feature type="region of interest" description="Disordered" evidence="1">
    <location>
        <begin position="1"/>
        <end position="115"/>
    </location>
</feature>
<feature type="compositionally biased region" description="Low complexity" evidence="1">
    <location>
        <begin position="40"/>
        <end position="63"/>
    </location>
</feature>
<reference evidence="2 3" key="1">
    <citation type="submission" date="2015-07" db="EMBL/GenBank/DDBJ databases">
        <title>The genome of Dufourea novaeangliae.</title>
        <authorList>
            <person name="Pan H."/>
            <person name="Kapheim K."/>
        </authorList>
    </citation>
    <scope>NUCLEOTIDE SEQUENCE [LARGE SCALE GENOMIC DNA]</scope>
    <source>
        <strain evidence="2">0120121106</strain>
        <tissue evidence="2">Whole body</tissue>
    </source>
</reference>
<dbReference type="Proteomes" id="UP000076502">
    <property type="component" value="Unassembled WGS sequence"/>
</dbReference>
<gene>
    <name evidence="2" type="ORF">WN55_06466</name>
</gene>
<feature type="compositionally biased region" description="Low complexity" evidence="1">
    <location>
        <begin position="92"/>
        <end position="103"/>
    </location>
</feature>
<dbReference type="AlphaFoldDB" id="A0A154P0P6"/>